<dbReference type="EMBL" id="JBDJPC010000017">
    <property type="protein sequence ID" value="KAL1487840.1"/>
    <property type="molecule type" value="Genomic_DNA"/>
</dbReference>
<comment type="caution">
    <text evidence="1">The sequence shown here is derived from an EMBL/GenBank/DDBJ whole genome shotgun (WGS) entry which is preliminary data.</text>
</comment>
<sequence length="97" mass="10604">MEQTNKLVYKSVWFELRTAAAIAQVRTHLSCSSSIRFLMPAVHVRRGDPRLGEGENVLSLLVSPRIPAPCPRGAHSSAGLLTRVKGCEKPRESVLPA</sequence>
<organism evidence="1 2">
    <name type="scientific">Hypothenemus hampei</name>
    <name type="common">Coffee berry borer</name>
    <dbReference type="NCBI Taxonomy" id="57062"/>
    <lineage>
        <taxon>Eukaryota</taxon>
        <taxon>Metazoa</taxon>
        <taxon>Ecdysozoa</taxon>
        <taxon>Arthropoda</taxon>
        <taxon>Hexapoda</taxon>
        <taxon>Insecta</taxon>
        <taxon>Pterygota</taxon>
        <taxon>Neoptera</taxon>
        <taxon>Endopterygota</taxon>
        <taxon>Coleoptera</taxon>
        <taxon>Polyphaga</taxon>
        <taxon>Cucujiformia</taxon>
        <taxon>Curculionidae</taxon>
        <taxon>Scolytinae</taxon>
        <taxon>Hypothenemus</taxon>
    </lineage>
</organism>
<evidence type="ECO:0000313" key="2">
    <source>
        <dbReference type="Proteomes" id="UP001566132"/>
    </source>
</evidence>
<proteinExistence type="predicted"/>
<keyword evidence="2" id="KW-1185">Reference proteome</keyword>
<reference evidence="1 2" key="1">
    <citation type="submission" date="2024-05" db="EMBL/GenBank/DDBJ databases">
        <title>Genetic variation in Jamaican populations of the coffee berry borer (Hypothenemus hampei).</title>
        <authorList>
            <person name="Errbii M."/>
            <person name="Myrie A."/>
        </authorList>
    </citation>
    <scope>NUCLEOTIDE SEQUENCE [LARGE SCALE GENOMIC DNA]</scope>
    <source>
        <strain evidence="1">JA-Hopewell-2020-01-JO</strain>
        <tissue evidence="1">Whole body</tissue>
    </source>
</reference>
<dbReference type="AlphaFoldDB" id="A0ABD1E0H7"/>
<dbReference type="Proteomes" id="UP001566132">
    <property type="component" value="Unassembled WGS sequence"/>
</dbReference>
<accession>A0ABD1E0H7</accession>
<gene>
    <name evidence="1" type="ORF">ABEB36_015490</name>
</gene>
<evidence type="ECO:0000313" key="1">
    <source>
        <dbReference type="EMBL" id="KAL1487840.1"/>
    </source>
</evidence>
<name>A0ABD1E0H7_HYPHA</name>
<protein>
    <submittedName>
        <fullName evidence="1">Uncharacterized protein</fullName>
    </submittedName>
</protein>